<dbReference type="Proteomes" id="UP000539175">
    <property type="component" value="Unassembled WGS sequence"/>
</dbReference>
<dbReference type="CDD" id="cd00090">
    <property type="entry name" value="HTH_ARSR"/>
    <property type="match status" value="1"/>
</dbReference>
<dbReference type="AlphaFoldDB" id="A0A7X0B471"/>
<dbReference type="InterPro" id="IPR050707">
    <property type="entry name" value="HTH_MetabolicPath_Reg"/>
</dbReference>
<dbReference type="SUPFAM" id="SSF55781">
    <property type="entry name" value="GAF domain-like"/>
    <property type="match status" value="1"/>
</dbReference>
<evidence type="ECO:0000259" key="5">
    <source>
        <dbReference type="PROSITE" id="PS51078"/>
    </source>
</evidence>
<dbReference type="InterPro" id="IPR029016">
    <property type="entry name" value="GAF-like_dom_sf"/>
</dbReference>
<organism evidence="6 7">
    <name type="scientific">Nitrospirillum iridis</name>
    <dbReference type="NCBI Taxonomy" id="765888"/>
    <lineage>
        <taxon>Bacteria</taxon>
        <taxon>Pseudomonadati</taxon>
        <taxon>Pseudomonadota</taxon>
        <taxon>Alphaproteobacteria</taxon>
        <taxon>Rhodospirillales</taxon>
        <taxon>Azospirillaceae</taxon>
        <taxon>Nitrospirillum</taxon>
    </lineage>
</organism>
<evidence type="ECO:0000313" key="7">
    <source>
        <dbReference type="Proteomes" id="UP000539175"/>
    </source>
</evidence>
<evidence type="ECO:0000259" key="4">
    <source>
        <dbReference type="PROSITE" id="PS51077"/>
    </source>
</evidence>
<name>A0A7X0B471_9PROT</name>
<proteinExistence type="predicted"/>
<sequence length="252" mass="26931">MSTADRVLSVLGLFTIETPEWTVEEAARALGLSNSTAYEYFRSLVEAGLLVASKAGRYSVGPAIIELDRVTRRFDPLTNAASGTLRDLVAGLEGEAIGLLCRIYRLKVMCVDQYVRRPPTFAISYERGRPMPLGRGAASKIILANLAPRPLRRFYDGDPAAVAAAGLGDSWDAFKRTVRQIRKPGVLATVGELDAGLMGISAPVFGAGGEVLGSIGLVVSAADFLDHPARLEGTMVAVRLAGEDVTRRLQAE</sequence>
<dbReference type="RefSeq" id="WP_184806726.1">
    <property type="nucleotide sequence ID" value="NZ_JACIIZ010000017.1"/>
</dbReference>
<dbReference type="InterPro" id="IPR036390">
    <property type="entry name" value="WH_DNA-bd_sf"/>
</dbReference>
<dbReference type="Pfam" id="PF09339">
    <property type="entry name" value="HTH_IclR"/>
    <property type="match status" value="1"/>
</dbReference>
<evidence type="ECO:0000256" key="3">
    <source>
        <dbReference type="ARBA" id="ARBA00023163"/>
    </source>
</evidence>
<evidence type="ECO:0000256" key="2">
    <source>
        <dbReference type="ARBA" id="ARBA00023125"/>
    </source>
</evidence>
<dbReference type="InterPro" id="IPR005471">
    <property type="entry name" value="Tscrpt_reg_IclR_N"/>
</dbReference>
<protein>
    <submittedName>
        <fullName evidence="6">DNA-binding IclR family transcriptional regulator</fullName>
    </submittedName>
</protein>
<dbReference type="PROSITE" id="PS51077">
    <property type="entry name" value="HTH_ICLR"/>
    <property type="match status" value="1"/>
</dbReference>
<dbReference type="Gene3D" id="3.30.450.40">
    <property type="match status" value="1"/>
</dbReference>
<dbReference type="Gene3D" id="1.10.10.10">
    <property type="entry name" value="Winged helix-like DNA-binding domain superfamily/Winged helix DNA-binding domain"/>
    <property type="match status" value="1"/>
</dbReference>
<dbReference type="InterPro" id="IPR036388">
    <property type="entry name" value="WH-like_DNA-bd_sf"/>
</dbReference>
<evidence type="ECO:0000256" key="1">
    <source>
        <dbReference type="ARBA" id="ARBA00023015"/>
    </source>
</evidence>
<reference evidence="6 7" key="1">
    <citation type="submission" date="2020-08" db="EMBL/GenBank/DDBJ databases">
        <title>Genomic Encyclopedia of Type Strains, Phase IV (KMG-IV): sequencing the most valuable type-strain genomes for metagenomic binning, comparative biology and taxonomic classification.</title>
        <authorList>
            <person name="Goeker M."/>
        </authorList>
    </citation>
    <scope>NUCLEOTIDE SEQUENCE [LARGE SCALE GENOMIC DNA]</scope>
    <source>
        <strain evidence="6 7">DSM 22198</strain>
    </source>
</reference>
<comment type="caution">
    <text evidence="6">The sequence shown here is derived from an EMBL/GenBank/DDBJ whole genome shotgun (WGS) entry which is preliminary data.</text>
</comment>
<feature type="domain" description="HTH iclR-type" evidence="4">
    <location>
        <begin position="1"/>
        <end position="62"/>
    </location>
</feature>
<accession>A0A7X0B471</accession>
<keyword evidence="3" id="KW-0804">Transcription</keyword>
<dbReference type="EMBL" id="JACIIZ010000017">
    <property type="protein sequence ID" value="MBB6254380.1"/>
    <property type="molecule type" value="Genomic_DNA"/>
</dbReference>
<dbReference type="SMART" id="SM00346">
    <property type="entry name" value="HTH_ICLR"/>
    <property type="match status" value="1"/>
</dbReference>
<dbReference type="InterPro" id="IPR011991">
    <property type="entry name" value="ArsR-like_HTH"/>
</dbReference>
<dbReference type="SUPFAM" id="SSF46785">
    <property type="entry name" value="Winged helix' DNA-binding domain"/>
    <property type="match status" value="1"/>
</dbReference>
<feature type="domain" description="IclR-ED" evidence="5">
    <location>
        <begin position="63"/>
        <end position="251"/>
    </location>
</feature>
<gene>
    <name evidence="6" type="ORF">FHS74_004969</name>
</gene>
<keyword evidence="2 6" id="KW-0238">DNA-binding</keyword>
<evidence type="ECO:0000313" key="6">
    <source>
        <dbReference type="EMBL" id="MBB6254380.1"/>
    </source>
</evidence>
<dbReference type="PANTHER" id="PTHR30136">
    <property type="entry name" value="HELIX-TURN-HELIX TRANSCRIPTIONAL REGULATOR, ICLR FAMILY"/>
    <property type="match status" value="1"/>
</dbReference>
<dbReference type="InterPro" id="IPR014757">
    <property type="entry name" value="Tscrpt_reg_IclR_C"/>
</dbReference>
<dbReference type="Pfam" id="PF01614">
    <property type="entry name" value="IclR_C"/>
    <property type="match status" value="1"/>
</dbReference>
<keyword evidence="7" id="KW-1185">Reference proteome</keyword>
<keyword evidence="1" id="KW-0805">Transcription regulation</keyword>
<dbReference type="GO" id="GO:0003700">
    <property type="term" value="F:DNA-binding transcription factor activity"/>
    <property type="evidence" value="ECO:0007669"/>
    <property type="project" value="TreeGrafter"/>
</dbReference>
<dbReference type="PROSITE" id="PS51078">
    <property type="entry name" value="ICLR_ED"/>
    <property type="match status" value="1"/>
</dbReference>
<dbReference type="GO" id="GO:0003677">
    <property type="term" value="F:DNA binding"/>
    <property type="evidence" value="ECO:0007669"/>
    <property type="project" value="UniProtKB-KW"/>
</dbReference>
<dbReference type="PANTHER" id="PTHR30136:SF24">
    <property type="entry name" value="HTH-TYPE TRANSCRIPTIONAL REPRESSOR ALLR"/>
    <property type="match status" value="1"/>
</dbReference>
<dbReference type="GO" id="GO:0045892">
    <property type="term" value="P:negative regulation of DNA-templated transcription"/>
    <property type="evidence" value="ECO:0007669"/>
    <property type="project" value="TreeGrafter"/>
</dbReference>